<gene>
    <name evidence="1" type="ORF">Tci_613588</name>
</gene>
<protein>
    <submittedName>
        <fullName evidence="1">Uncharacterized protein</fullName>
    </submittedName>
</protein>
<accession>A0A699JLA1</accession>
<dbReference type="AlphaFoldDB" id="A0A699JLA1"/>
<evidence type="ECO:0000313" key="1">
    <source>
        <dbReference type="EMBL" id="GFA41616.1"/>
    </source>
</evidence>
<dbReference type="EMBL" id="BKCJ010420137">
    <property type="protein sequence ID" value="GFA41616.1"/>
    <property type="molecule type" value="Genomic_DNA"/>
</dbReference>
<comment type="caution">
    <text evidence="1">The sequence shown here is derived from an EMBL/GenBank/DDBJ whole genome shotgun (WGS) entry which is preliminary data.</text>
</comment>
<reference evidence="1" key="1">
    <citation type="journal article" date="2019" name="Sci. Rep.">
        <title>Draft genome of Tanacetum cinerariifolium, the natural source of mosquito coil.</title>
        <authorList>
            <person name="Yamashiro T."/>
            <person name="Shiraishi A."/>
            <person name="Satake H."/>
            <person name="Nakayama K."/>
        </authorList>
    </citation>
    <scope>NUCLEOTIDE SEQUENCE</scope>
</reference>
<organism evidence="1">
    <name type="scientific">Tanacetum cinerariifolium</name>
    <name type="common">Dalmatian daisy</name>
    <name type="synonym">Chrysanthemum cinerariifolium</name>
    <dbReference type="NCBI Taxonomy" id="118510"/>
    <lineage>
        <taxon>Eukaryota</taxon>
        <taxon>Viridiplantae</taxon>
        <taxon>Streptophyta</taxon>
        <taxon>Embryophyta</taxon>
        <taxon>Tracheophyta</taxon>
        <taxon>Spermatophyta</taxon>
        <taxon>Magnoliopsida</taxon>
        <taxon>eudicotyledons</taxon>
        <taxon>Gunneridae</taxon>
        <taxon>Pentapetalae</taxon>
        <taxon>asterids</taxon>
        <taxon>campanulids</taxon>
        <taxon>Asterales</taxon>
        <taxon>Asteraceae</taxon>
        <taxon>Asteroideae</taxon>
        <taxon>Anthemideae</taxon>
        <taxon>Anthemidinae</taxon>
        <taxon>Tanacetum</taxon>
    </lineage>
</organism>
<name>A0A699JLA1_TANCI</name>
<proteinExistence type="predicted"/>
<sequence>MKLLVERKEVGVVDGLEEKQPETHSAQDRDQVSLDRDVAIDMEKSKASEVYSVGHEGLMGRLRGLRLMDQTIVGRAGLTDELRRVLARWVLGGVDRWVL</sequence>